<evidence type="ECO:0000259" key="2">
    <source>
        <dbReference type="Pfam" id="PF26640"/>
    </source>
</evidence>
<dbReference type="PANTHER" id="PTHR10622:SF10">
    <property type="entry name" value="HET DOMAIN-CONTAINING PROTEIN"/>
    <property type="match status" value="1"/>
</dbReference>
<evidence type="ECO:0000313" key="3">
    <source>
        <dbReference type="EMBL" id="RYP10258.1"/>
    </source>
</evidence>
<dbReference type="InterPro" id="IPR010730">
    <property type="entry name" value="HET"/>
</dbReference>
<keyword evidence="4" id="KW-1185">Reference proteome</keyword>
<dbReference type="Pfam" id="PF26640">
    <property type="entry name" value="DUF8212"/>
    <property type="match status" value="1"/>
</dbReference>
<organism evidence="3 4">
    <name type="scientific">Monosporascus ibericus</name>
    <dbReference type="NCBI Taxonomy" id="155417"/>
    <lineage>
        <taxon>Eukaryota</taxon>
        <taxon>Fungi</taxon>
        <taxon>Dikarya</taxon>
        <taxon>Ascomycota</taxon>
        <taxon>Pezizomycotina</taxon>
        <taxon>Sordariomycetes</taxon>
        <taxon>Xylariomycetidae</taxon>
        <taxon>Xylariales</taxon>
        <taxon>Xylariales incertae sedis</taxon>
        <taxon>Monosporascus</taxon>
    </lineage>
</organism>
<proteinExistence type="predicted"/>
<comment type="caution">
    <text evidence="3">The sequence shown here is derived from an EMBL/GenBank/DDBJ whole genome shotgun (WGS) entry which is preliminary data.</text>
</comment>
<dbReference type="InterPro" id="IPR058525">
    <property type="entry name" value="DUF8212"/>
</dbReference>
<dbReference type="STRING" id="155417.A0A4Q4TTX7"/>
<name>A0A4Q4TTX7_9PEZI</name>
<reference evidence="3 4" key="1">
    <citation type="submission" date="2018-06" db="EMBL/GenBank/DDBJ databases">
        <title>Complete Genomes of Monosporascus.</title>
        <authorList>
            <person name="Robinson A.J."/>
            <person name="Natvig D.O."/>
        </authorList>
    </citation>
    <scope>NUCLEOTIDE SEQUENCE [LARGE SCALE GENOMIC DNA]</scope>
    <source>
        <strain evidence="3 4">CBS 110550</strain>
    </source>
</reference>
<protein>
    <submittedName>
        <fullName evidence="3">Uncharacterized protein</fullName>
    </submittedName>
</protein>
<dbReference type="AlphaFoldDB" id="A0A4Q4TTX7"/>
<gene>
    <name evidence="3" type="ORF">DL764_000750</name>
</gene>
<dbReference type="PANTHER" id="PTHR10622">
    <property type="entry name" value="HET DOMAIN-CONTAINING PROTEIN"/>
    <property type="match status" value="1"/>
</dbReference>
<evidence type="ECO:0000259" key="1">
    <source>
        <dbReference type="Pfam" id="PF06985"/>
    </source>
</evidence>
<accession>A0A4Q4TTX7</accession>
<dbReference type="EMBL" id="QJNU01000020">
    <property type="protein sequence ID" value="RYP10258.1"/>
    <property type="molecule type" value="Genomic_DNA"/>
</dbReference>
<feature type="domain" description="Heterokaryon incompatibility" evidence="1">
    <location>
        <begin position="22"/>
        <end position="116"/>
    </location>
</feature>
<sequence>MRLINVHSMEFLEVSDHRAKRYAILSHTWRDGQEISFQEWNTYITKNQGWEAVAQKSGFKKIEGACQKAKMYGFEYIWVDTNCIDKSSSAELSEAINSMFAWYASSAVCFVYLSDVAFHNDIDRSMLEGSRWFTRGWTLQELLAPIEVYFYSKEWMRLGTRSSLAHGIAGITSIGEDYLTGRNLHSASVATRMSWAATRQTAREEDKAYSLLGIFDINMPLLYGEGGKAFLRLQEEIIKVSTDQSIFAWDPASYLLSKLRAYGNGKPGVKQSKI</sequence>
<feature type="domain" description="DUF8212" evidence="2">
    <location>
        <begin position="228"/>
        <end position="252"/>
    </location>
</feature>
<dbReference type="Proteomes" id="UP000293360">
    <property type="component" value="Unassembled WGS sequence"/>
</dbReference>
<dbReference type="Pfam" id="PF06985">
    <property type="entry name" value="HET"/>
    <property type="match status" value="1"/>
</dbReference>
<dbReference type="OrthoDB" id="20872at2759"/>
<evidence type="ECO:0000313" key="4">
    <source>
        <dbReference type="Proteomes" id="UP000293360"/>
    </source>
</evidence>